<proteinExistence type="predicted"/>
<name>A0A9D8PNX5_9DELT</name>
<feature type="domain" description="Amine oxidase" evidence="6">
    <location>
        <begin position="59"/>
        <end position="361"/>
    </location>
</feature>
<dbReference type="InterPro" id="IPR052206">
    <property type="entry name" value="Retinol_saturase"/>
</dbReference>
<dbReference type="PANTHER" id="PTHR46091:SF3">
    <property type="entry name" value="AMINE OXIDASE DOMAIN-CONTAINING PROTEIN"/>
    <property type="match status" value="1"/>
</dbReference>
<sequence length="370" mass="42218">MSLSNLFRYSGFKAFTTKMQVPLKQKTFFKWQGKTMQDILDECFTNEDLKAVVSQFWVYYGAPVPDETAVLLLMANNTYLKDGPVHVMGTSQNLSNAYAERIEELGGTVKTGTLVTEIIIEDGLARGVKTEYGDVYTARYIVANTDPYQLIYKLIGQENLPKKYVDKVKNMKVANSLFGVYLGLNIDLKKFGHKDTEIFYNTSLDSAAAYDNMMKGNFKEGAVSITIYSNYGDPVYAPKGKSVLVLHAFSDYNIWAKDKKEYQKMKEEKAWELINLAANAIPEIKEKRYIEEMEVITPVTINEYTLNHEGIIYGFYMDKEQWQKIPIRTPIDNVFIASNWTSGFHGFGSAQINGWMANRLIMDIEGLEYK</sequence>
<dbReference type="Proteomes" id="UP000809273">
    <property type="component" value="Unassembled WGS sequence"/>
</dbReference>
<gene>
    <name evidence="7" type="ORF">JW984_05220</name>
</gene>
<evidence type="ECO:0000256" key="1">
    <source>
        <dbReference type="ARBA" id="ARBA00022630"/>
    </source>
</evidence>
<evidence type="ECO:0000313" key="8">
    <source>
        <dbReference type="Proteomes" id="UP000809273"/>
    </source>
</evidence>
<accession>A0A9D8PNX5</accession>
<dbReference type="SUPFAM" id="SSF51905">
    <property type="entry name" value="FAD/NAD(P)-binding domain"/>
    <property type="match status" value="1"/>
</dbReference>
<organism evidence="7 8">
    <name type="scientific">Candidatus Zymogenus saltonus</name>
    <dbReference type="NCBI Taxonomy" id="2844893"/>
    <lineage>
        <taxon>Bacteria</taxon>
        <taxon>Deltaproteobacteria</taxon>
        <taxon>Candidatus Zymogenia</taxon>
        <taxon>Candidatus Zymogeniales</taxon>
        <taxon>Candidatus Zymogenaceae</taxon>
        <taxon>Candidatus Zymogenus</taxon>
    </lineage>
</organism>
<dbReference type="InterPro" id="IPR036188">
    <property type="entry name" value="FAD/NAD-bd_sf"/>
</dbReference>
<evidence type="ECO:0000256" key="4">
    <source>
        <dbReference type="ARBA" id="ARBA00022857"/>
    </source>
</evidence>
<dbReference type="Pfam" id="PF01593">
    <property type="entry name" value="Amino_oxidase"/>
    <property type="match status" value="1"/>
</dbReference>
<evidence type="ECO:0000256" key="2">
    <source>
        <dbReference type="ARBA" id="ARBA00022729"/>
    </source>
</evidence>
<reference evidence="7" key="1">
    <citation type="journal article" date="2021" name="Environ. Microbiol.">
        <title>Genomic characterization of three novel Desulfobacterota classes expand the metabolic and phylogenetic diversity of the phylum.</title>
        <authorList>
            <person name="Murphy C.L."/>
            <person name="Biggerstaff J."/>
            <person name="Eichhorn A."/>
            <person name="Ewing E."/>
            <person name="Shahan R."/>
            <person name="Soriano D."/>
            <person name="Stewart S."/>
            <person name="VanMol K."/>
            <person name="Walker R."/>
            <person name="Walters P."/>
            <person name="Elshahed M.S."/>
            <person name="Youssef N.H."/>
        </authorList>
    </citation>
    <scope>NUCLEOTIDE SEQUENCE</scope>
    <source>
        <strain evidence="7">Zod_Metabat.24</strain>
    </source>
</reference>
<evidence type="ECO:0000313" key="7">
    <source>
        <dbReference type="EMBL" id="MBN1572582.1"/>
    </source>
</evidence>
<dbReference type="Gene3D" id="3.90.660.50">
    <property type="match status" value="1"/>
</dbReference>
<dbReference type="AlphaFoldDB" id="A0A9D8PNX5"/>
<dbReference type="InterPro" id="IPR002937">
    <property type="entry name" value="Amino_oxidase"/>
</dbReference>
<dbReference type="Gene3D" id="3.50.50.60">
    <property type="entry name" value="FAD/NAD(P)-binding domain"/>
    <property type="match status" value="1"/>
</dbReference>
<dbReference type="PANTHER" id="PTHR46091">
    <property type="entry name" value="BLR7054 PROTEIN"/>
    <property type="match status" value="1"/>
</dbReference>
<protein>
    <submittedName>
        <fullName evidence="7">NAD(P)/FAD-dependent oxidoreductase</fullName>
    </submittedName>
</protein>
<comment type="caution">
    <text evidence="7">The sequence shown here is derived from an EMBL/GenBank/DDBJ whole genome shotgun (WGS) entry which is preliminary data.</text>
</comment>
<dbReference type="GO" id="GO:0016491">
    <property type="term" value="F:oxidoreductase activity"/>
    <property type="evidence" value="ECO:0007669"/>
    <property type="project" value="InterPro"/>
</dbReference>
<evidence type="ECO:0000256" key="3">
    <source>
        <dbReference type="ARBA" id="ARBA00022827"/>
    </source>
</evidence>
<keyword evidence="1" id="KW-0285">Flavoprotein</keyword>
<evidence type="ECO:0000259" key="6">
    <source>
        <dbReference type="Pfam" id="PF01593"/>
    </source>
</evidence>
<dbReference type="EMBL" id="JAFGIX010000025">
    <property type="protein sequence ID" value="MBN1572582.1"/>
    <property type="molecule type" value="Genomic_DNA"/>
</dbReference>
<reference evidence="7" key="2">
    <citation type="submission" date="2021-01" db="EMBL/GenBank/DDBJ databases">
        <authorList>
            <person name="Hahn C.R."/>
            <person name="Youssef N.H."/>
            <person name="Elshahed M."/>
        </authorList>
    </citation>
    <scope>NUCLEOTIDE SEQUENCE</scope>
    <source>
        <strain evidence="7">Zod_Metabat.24</strain>
    </source>
</reference>
<keyword evidence="5" id="KW-0520">NAD</keyword>
<keyword evidence="4" id="KW-0521">NADP</keyword>
<keyword evidence="2" id="KW-0732">Signal</keyword>
<keyword evidence="3" id="KW-0274">FAD</keyword>
<evidence type="ECO:0000256" key="5">
    <source>
        <dbReference type="ARBA" id="ARBA00023027"/>
    </source>
</evidence>